<evidence type="ECO:0000256" key="1">
    <source>
        <dbReference type="ARBA" id="ARBA00004127"/>
    </source>
</evidence>
<evidence type="ECO:0000256" key="4">
    <source>
        <dbReference type="ARBA" id="ARBA00023136"/>
    </source>
</evidence>
<dbReference type="EMBL" id="QQXK01000013">
    <property type="protein sequence ID" value="RII42349.1"/>
    <property type="molecule type" value="Genomic_DNA"/>
</dbReference>
<proteinExistence type="predicted"/>
<accession>A0A399JDM4</accession>
<dbReference type="InterPro" id="IPR010652">
    <property type="entry name" value="DUF1232"/>
</dbReference>
<evidence type="ECO:0000259" key="6">
    <source>
        <dbReference type="Pfam" id="PF06803"/>
    </source>
</evidence>
<evidence type="ECO:0000256" key="3">
    <source>
        <dbReference type="ARBA" id="ARBA00022989"/>
    </source>
</evidence>
<dbReference type="GO" id="GO:0012505">
    <property type="term" value="C:endomembrane system"/>
    <property type="evidence" value="ECO:0007669"/>
    <property type="project" value="UniProtKB-SubCell"/>
</dbReference>
<evidence type="ECO:0000313" key="8">
    <source>
        <dbReference type="Proteomes" id="UP000265419"/>
    </source>
</evidence>
<keyword evidence="2 5" id="KW-0812">Transmembrane</keyword>
<dbReference type="Pfam" id="PF06803">
    <property type="entry name" value="DUF1232"/>
    <property type="match status" value="1"/>
</dbReference>
<gene>
    <name evidence="7" type="ORF">DWB68_08145</name>
</gene>
<reference evidence="7 8" key="1">
    <citation type="submission" date="2018-07" db="EMBL/GenBank/DDBJ databases">
        <title>Arthrobacter sp. nov., isolated from raw cow's milk with high bacterial count.</title>
        <authorList>
            <person name="Hahne J."/>
            <person name="Isele D."/>
            <person name="Lipski A."/>
        </authorList>
    </citation>
    <scope>NUCLEOTIDE SEQUENCE [LARGE SCALE GENOMIC DNA]</scope>
    <source>
        <strain evidence="7 8">JZ R-35</strain>
    </source>
</reference>
<dbReference type="RefSeq" id="WP_119424641.1">
    <property type="nucleotide sequence ID" value="NZ_QQXK01000013.1"/>
</dbReference>
<evidence type="ECO:0000256" key="5">
    <source>
        <dbReference type="SAM" id="Phobius"/>
    </source>
</evidence>
<keyword evidence="3 5" id="KW-1133">Transmembrane helix</keyword>
<evidence type="ECO:0000313" key="7">
    <source>
        <dbReference type="EMBL" id="RII42349.1"/>
    </source>
</evidence>
<comment type="subcellular location">
    <subcellularLocation>
        <location evidence="1">Endomembrane system</location>
        <topology evidence="1">Multi-pass membrane protein</topology>
    </subcellularLocation>
</comment>
<dbReference type="AlphaFoldDB" id="A0A399JDM4"/>
<evidence type="ECO:0000256" key="2">
    <source>
        <dbReference type="ARBA" id="ARBA00022692"/>
    </source>
</evidence>
<comment type="caution">
    <text evidence="7">The sequence shown here is derived from an EMBL/GenBank/DDBJ whole genome shotgun (WGS) entry which is preliminary data.</text>
</comment>
<keyword evidence="4 5" id="KW-0472">Membrane</keyword>
<feature type="transmembrane region" description="Helical" evidence="5">
    <location>
        <begin position="6"/>
        <end position="28"/>
    </location>
</feature>
<sequence length="140" mass="15805">MPGWLSIVIGVLCALIALWFVLLALRWWTARRLNRRLDLRAALRLVPDVLVLVRDLARDRSLPRRVRWGLYGLLAYLLLPIDLVPDVIPVLGYADDAVVTILVLRWVLRTAGEEIVRAQWRGSDEGIEAVLALAGHPSEL</sequence>
<feature type="transmembrane region" description="Helical" evidence="5">
    <location>
        <begin position="68"/>
        <end position="84"/>
    </location>
</feature>
<feature type="domain" description="DUF1232" evidence="6">
    <location>
        <begin position="67"/>
        <end position="101"/>
    </location>
</feature>
<name>A0A399JDM4_9MICC</name>
<protein>
    <submittedName>
        <fullName evidence="7">DUF1232 domain-containing protein</fullName>
    </submittedName>
</protein>
<keyword evidence="8" id="KW-1185">Reference proteome</keyword>
<dbReference type="Proteomes" id="UP000265419">
    <property type="component" value="Unassembled WGS sequence"/>
</dbReference>
<organism evidence="7 8">
    <name type="scientific">Galactobacter valiniphilus</name>
    <dbReference type="NCBI Taxonomy" id="2676122"/>
    <lineage>
        <taxon>Bacteria</taxon>
        <taxon>Bacillati</taxon>
        <taxon>Actinomycetota</taxon>
        <taxon>Actinomycetes</taxon>
        <taxon>Micrococcales</taxon>
        <taxon>Micrococcaceae</taxon>
        <taxon>Galactobacter</taxon>
    </lineage>
</organism>